<dbReference type="Pfam" id="PF00155">
    <property type="entry name" value="Aminotran_1_2"/>
    <property type="match status" value="1"/>
</dbReference>
<accession>A0A1M6QTS2</accession>
<keyword evidence="14" id="KW-1185">Reference proteome</keyword>
<evidence type="ECO:0000256" key="11">
    <source>
        <dbReference type="HAMAP-Rule" id="MF_01023"/>
    </source>
</evidence>
<keyword evidence="5 11" id="KW-0032">Aminotransferase</keyword>
<dbReference type="EMBL" id="LT670846">
    <property type="protein sequence ID" value="SHK23427.1"/>
    <property type="molecule type" value="Genomic_DNA"/>
</dbReference>
<dbReference type="PANTHER" id="PTHR43643">
    <property type="entry name" value="HISTIDINOL-PHOSPHATE AMINOTRANSFERASE 2"/>
    <property type="match status" value="1"/>
</dbReference>
<dbReference type="Gene3D" id="3.40.640.10">
    <property type="entry name" value="Type I PLP-dependent aspartate aminotransferase-like (Major domain)"/>
    <property type="match status" value="1"/>
</dbReference>
<evidence type="ECO:0000256" key="5">
    <source>
        <dbReference type="ARBA" id="ARBA00022576"/>
    </source>
</evidence>
<evidence type="ECO:0000256" key="1">
    <source>
        <dbReference type="ARBA" id="ARBA00001933"/>
    </source>
</evidence>
<feature type="modified residue" description="N6-(pyridoxal phosphate)lysine" evidence="11">
    <location>
        <position position="208"/>
    </location>
</feature>
<dbReference type="UniPathway" id="UPA00031">
    <property type="reaction ID" value="UER00012"/>
</dbReference>
<comment type="pathway">
    <text evidence="2 11">Amino-acid biosynthesis; L-histidine biosynthesis; L-histidine from 5-phospho-alpha-D-ribose 1-diphosphate: step 7/9.</text>
</comment>
<dbReference type="HAMAP" id="MF_01023">
    <property type="entry name" value="HisC_aminotrans_2"/>
    <property type="match status" value="1"/>
</dbReference>
<evidence type="ECO:0000313" key="13">
    <source>
        <dbReference type="EMBL" id="SHK23427.1"/>
    </source>
</evidence>
<evidence type="ECO:0000256" key="3">
    <source>
        <dbReference type="ARBA" id="ARBA00007970"/>
    </source>
</evidence>
<dbReference type="RefSeq" id="WP_079653556.1">
    <property type="nucleotide sequence ID" value="NZ_LT670846.1"/>
</dbReference>
<dbReference type="Gene3D" id="3.90.1150.10">
    <property type="entry name" value="Aspartate Aminotransferase, domain 1"/>
    <property type="match status" value="1"/>
</dbReference>
<dbReference type="PANTHER" id="PTHR43643:SF6">
    <property type="entry name" value="HISTIDINOL-PHOSPHATE AMINOTRANSFERASE"/>
    <property type="match status" value="1"/>
</dbReference>
<evidence type="ECO:0000313" key="14">
    <source>
        <dbReference type="Proteomes" id="UP000189810"/>
    </source>
</evidence>
<comment type="catalytic activity">
    <reaction evidence="10 11">
        <text>L-histidinol phosphate + 2-oxoglutarate = 3-(imidazol-4-yl)-2-oxopropyl phosphate + L-glutamate</text>
        <dbReference type="Rhea" id="RHEA:23744"/>
        <dbReference type="ChEBI" id="CHEBI:16810"/>
        <dbReference type="ChEBI" id="CHEBI:29985"/>
        <dbReference type="ChEBI" id="CHEBI:57766"/>
        <dbReference type="ChEBI" id="CHEBI:57980"/>
        <dbReference type="EC" id="2.6.1.9"/>
    </reaction>
</comment>
<dbReference type="InterPro" id="IPR005861">
    <property type="entry name" value="HisP_aminotrans"/>
</dbReference>
<dbReference type="OrthoDB" id="9813612at2"/>
<evidence type="ECO:0000256" key="8">
    <source>
        <dbReference type="ARBA" id="ARBA00022898"/>
    </source>
</evidence>
<keyword evidence="9 11" id="KW-0368">Histidine biosynthesis</keyword>
<organism evidence="13 14">
    <name type="scientific">Thermocrinis minervae</name>
    <dbReference type="NCBI Taxonomy" id="381751"/>
    <lineage>
        <taxon>Bacteria</taxon>
        <taxon>Pseudomonadati</taxon>
        <taxon>Aquificota</taxon>
        <taxon>Aquificia</taxon>
        <taxon>Aquificales</taxon>
        <taxon>Aquificaceae</taxon>
        <taxon>Thermocrinis</taxon>
    </lineage>
</organism>
<evidence type="ECO:0000259" key="12">
    <source>
        <dbReference type="Pfam" id="PF00155"/>
    </source>
</evidence>
<comment type="cofactor">
    <cofactor evidence="1 11">
        <name>pyridoxal 5'-phosphate</name>
        <dbReference type="ChEBI" id="CHEBI:597326"/>
    </cofactor>
</comment>
<dbReference type="InterPro" id="IPR004839">
    <property type="entry name" value="Aminotransferase_I/II_large"/>
</dbReference>
<dbReference type="InterPro" id="IPR015422">
    <property type="entry name" value="PyrdxlP-dep_Trfase_small"/>
</dbReference>
<dbReference type="GO" id="GO:0000105">
    <property type="term" value="P:L-histidine biosynthetic process"/>
    <property type="evidence" value="ECO:0007669"/>
    <property type="project" value="UniProtKB-UniRule"/>
</dbReference>
<keyword evidence="6 11" id="KW-0028">Amino-acid biosynthesis</keyword>
<dbReference type="InterPro" id="IPR015424">
    <property type="entry name" value="PyrdxlP-dep_Trfase"/>
</dbReference>
<comment type="similarity">
    <text evidence="3 11">Belongs to the class-II pyridoxal-phosphate-dependent aminotransferase family. Histidinol-phosphate aminotransferase subfamily.</text>
</comment>
<evidence type="ECO:0000256" key="2">
    <source>
        <dbReference type="ARBA" id="ARBA00005011"/>
    </source>
</evidence>
<dbReference type="NCBIfam" id="TIGR01141">
    <property type="entry name" value="hisC"/>
    <property type="match status" value="1"/>
</dbReference>
<gene>
    <name evidence="11" type="primary">hisC</name>
    <name evidence="13" type="ORF">SAMN05444391_0383</name>
</gene>
<evidence type="ECO:0000256" key="9">
    <source>
        <dbReference type="ARBA" id="ARBA00023102"/>
    </source>
</evidence>
<keyword evidence="7 11" id="KW-0808">Transferase</keyword>
<keyword evidence="8 11" id="KW-0663">Pyridoxal phosphate</keyword>
<dbReference type="InterPro" id="IPR015421">
    <property type="entry name" value="PyrdxlP-dep_Trfase_major"/>
</dbReference>
<name>A0A1M6QTS2_9AQUI</name>
<dbReference type="EC" id="2.6.1.9" evidence="11"/>
<sequence>MISNRVKLLEAYKTETTQAKVKLSSNELSVDYPEELKDRIAKEVSRIAFNRYPDPTASELKEIVAERFGIRPENIMLGNGSDELIYYLSMSVGELSTGVFFPTPTFPMYEISAKALGRPLVCTPLGEDFDIDLEASLQAIEGHRPTLAYFSYPNNPTGNCFSKEKIQKIRSLGVFTVIDEAYYHFSKKTFLEEAVTREDTVVLRTLSKIGLAGLRVGVLIGKEEIVKELEKVRLPFNISSTSQVIAKLILRDYYHIIEEAVDTTIKEREKMLQHMSNMKGIKVYPSEANFILFKVECMSAQELHSRLLKEGVLVRNMSYLVDNALRVSVGKPQENEMFLEALQKVLV</sequence>
<reference evidence="13 14" key="1">
    <citation type="submission" date="2016-11" db="EMBL/GenBank/DDBJ databases">
        <authorList>
            <person name="Jaros S."/>
            <person name="Januszkiewicz K."/>
            <person name="Wedrychowicz H."/>
        </authorList>
    </citation>
    <scope>NUCLEOTIDE SEQUENCE [LARGE SCALE GENOMIC DNA]</scope>
    <source>
        <strain evidence="13 14">DSM 19557</strain>
    </source>
</reference>
<dbReference type="AlphaFoldDB" id="A0A1M6QTS2"/>
<dbReference type="GO" id="GO:0030170">
    <property type="term" value="F:pyridoxal phosphate binding"/>
    <property type="evidence" value="ECO:0007669"/>
    <property type="project" value="InterPro"/>
</dbReference>
<dbReference type="InterPro" id="IPR050106">
    <property type="entry name" value="HistidinolP_aminotransfase"/>
</dbReference>
<evidence type="ECO:0000256" key="7">
    <source>
        <dbReference type="ARBA" id="ARBA00022679"/>
    </source>
</evidence>
<evidence type="ECO:0000256" key="4">
    <source>
        <dbReference type="ARBA" id="ARBA00011738"/>
    </source>
</evidence>
<evidence type="ECO:0000256" key="6">
    <source>
        <dbReference type="ARBA" id="ARBA00022605"/>
    </source>
</evidence>
<dbReference type="SUPFAM" id="SSF53383">
    <property type="entry name" value="PLP-dependent transferases"/>
    <property type="match status" value="1"/>
</dbReference>
<evidence type="ECO:0000256" key="10">
    <source>
        <dbReference type="ARBA" id="ARBA00047481"/>
    </source>
</evidence>
<dbReference type="GO" id="GO:0004400">
    <property type="term" value="F:histidinol-phosphate transaminase activity"/>
    <property type="evidence" value="ECO:0007669"/>
    <property type="project" value="UniProtKB-UniRule"/>
</dbReference>
<feature type="domain" description="Aminotransferase class I/classII large" evidence="12">
    <location>
        <begin position="20"/>
        <end position="342"/>
    </location>
</feature>
<proteinExistence type="inferred from homology"/>
<dbReference type="Proteomes" id="UP000189810">
    <property type="component" value="Chromosome I"/>
</dbReference>
<dbReference type="STRING" id="381751.SAMN05444391_0383"/>
<comment type="subunit">
    <text evidence="4 11">Homodimer.</text>
</comment>
<protein>
    <recommendedName>
        <fullName evidence="11">Histidinol-phosphate aminotransferase</fullName>
        <ecNumber evidence="11">2.6.1.9</ecNumber>
    </recommendedName>
    <alternativeName>
        <fullName evidence="11">Imidazole acetol-phosphate transaminase</fullName>
    </alternativeName>
</protein>
<dbReference type="CDD" id="cd00609">
    <property type="entry name" value="AAT_like"/>
    <property type="match status" value="1"/>
</dbReference>